<feature type="compositionally biased region" description="Polar residues" evidence="2">
    <location>
        <begin position="1"/>
        <end position="12"/>
    </location>
</feature>
<evidence type="ECO:0000256" key="2">
    <source>
        <dbReference type="SAM" id="MobiDB-lite"/>
    </source>
</evidence>
<gene>
    <name evidence="3" type="ORF">HDK90DRAFT_554864</name>
</gene>
<accession>A0ABR1YK05</accession>
<dbReference type="EMBL" id="JBBWRZ010000007">
    <property type="protein sequence ID" value="KAK8232133.1"/>
    <property type="molecule type" value="Genomic_DNA"/>
</dbReference>
<feature type="region of interest" description="Disordered" evidence="2">
    <location>
        <begin position="1"/>
        <end position="45"/>
    </location>
</feature>
<keyword evidence="4" id="KW-1185">Reference proteome</keyword>
<evidence type="ECO:0000313" key="4">
    <source>
        <dbReference type="Proteomes" id="UP001492380"/>
    </source>
</evidence>
<feature type="compositionally biased region" description="Low complexity" evidence="2">
    <location>
        <begin position="290"/>
        <end position="302"/>
    </location>
</feature>
<keyword evidence="1" id="KW-0175">Coiled coil</keyword>
<dbReference type="Proteomes" id="UP001492380">
    <property type="component" value="Unassembled WGS sequence"/>
</dbReference>
<feature type="coiled-coil region" evidence="1">
    <location>
        <begin position="316"/>
        <end position="392"/>
    </location>
</feature>
<feature type="compositionally biased region" description="Low complexity" evidence="2">
    <location>
        <begin position="20"/>
        <end position="30"/>
    </location>
</feature>
<evidence type="ECO:0000313" key="3">
    <source>
        <dbReference type="EMBL" id="KAK8232133.1"/>
    </source>
</evidence>
<proteinExistence type="predicted"/>
<organism evidence="3 4">
    <name type="scientific">Phyllosticta capitalensis</name>
    <dbReference type="NCBI Taxonomy" id="121624"/>
    <lineage>
        <taxon>Eukaryota</taxon>
        <taxon>Fungi</taxon>
        <taxon>Dikarya</taxon>
        <taxon>Ascomycota</taxon>
        <taxon>Pezizomycotina</taxon>
        <taxon>Dothideomycetes</taxon>
        <taxon>Dothideomycetes incertae sedis</taxon>
        <taxon>Botryosphaeriales</taxon>
        <taxon>Phyllostictaceae</taxon>
        <taxon>Phyllosticta</taxon>
    </lineage>
</organism>
<feature type="compositionally biased region" description="Basic and acidic residues" evidence="2">
    <location>
        <begin position="158"/>
        <end position="176"/>
    </location>
</feature>
<reference evidence="3 4" key="1">
    <citation type="submission" date="2024-04" db="EMBL/GenBank/DDBJ databases">
        <title>Phyllosticta paracitricarpa is synonymous to the EU quarantine fungus P. citricarpa based on phylogenomic analyses.</title>
        <authorList>
            <consortium name="Lawrence Berkeley National Laboratory"/>
            <person name="Van Ingen-Buijs V.A."/>
            <person name="Van Westerhoven A.C."/>
            <person name="Haridas S."/>
            <person name="Skiadas P."/>
            <person name="Martin F."/>
            <person name="Groenewald J.Z."/>
            <person name="Crous P.W."/>
            <person name="Seidl M.F."/>
        </authorList>
    </citation>
    <scope>NUCLEOTIDE SEQUENCE [LARGE SCALE GENOMIC DNA]</scope>
    <source>
        <strain evidence="3 4">CBS 123374</strain>
    </source>
</reference>
<protein>
    <submittedName>
        <fullName evidence="3">Uncharacterized protein</fullName>
    </submittedName>
</protein>
<sequence>MARPTQVASSQKPSDKADAKQQQATRQTRTSMPDEKKASAWRAKYLTPWNGRKGTSPSAWPMFKGHLPRSDSSFWHDQTCWPKNVVLYAPQIDRVLKRFGNPDDPKRISREMVKTYVRNFDDEGYVVKASLTSNRNWKSLPLRHEDNVQEVIIVGEVGPEKEHERSGGNHGNRFDRAGAANSTGGINTGSDIGETTGQEQTQVIPDTTNPAHESTHAKSTWVDYNIAVQNTTVPTFRPFVSANRFAPNDDSVVIARAKEAFFAARNTSNTASPVREPREASTASGTTDQSNRSTTASTNATAIQGPSRLGKRLAESADLRQEVKRLRAENDQKSATIRTLDEEAGDYKEKLSLIQTERASKGDKSKDLERENDSLQARLKKCEDEKAILRSALGKSLYYWDYLDQKYGRDIKQDDEQEEDDFLEGLKAELGKEEFDRLLELGRSFYQPMKLL</sequence>
<feature type="compositionally biased region" description="Polar residues" evidence="2">
    <location>
        <begin position="180"/>
        <end position="195"/>
    </location>
</feature>
<evidence type="ECO:0000256" key="1">
    <source>
        <dbReference type="SAM" id="Coils"/>
    </source>
</evidence>
<comment type="caution">
    <text evidence="3">The sequence shown here is derived from an EMBL/GenBank/DDBJ whole genome shotgun (WGS) entry which is preliminary data.</text>
</comment>
<name>A0ABR1YK05_9PEZI</name>
<feature type="region of interest" description="Disordered" evidence="2">
    <location>
        <begin position="268"/>
        <end position="311"/>
    </location>
</feature>
<feature type="region of interest" description="Disordered" evidence="2">
    <location>
        <begin position="158"/>
        <end position="195"/>
    </location>
</feature>